<dbReference type="RefSeq" id="WP_148697772.1">
    <property type="nucleotide sequence ID" value="NZ_CP017834.1"/>
</dbReference>
<gene>
    <name evidence="2" type="ORF">AXG55_08940</name>
</gene>
<evidence type="ECO:0000313" key="2">
    <source>
        <dbReference type="EMBL" id="APJ04026.1"/>
    </source>
</evidence>
<dbReference type="AlphaFoldDB" id="A0A1L4D1F7"/>
<evidence type="ECO:0008006" key="4">
    <source>
        <dbReference type="Google" id="ProtNLM"/>
    </source>
</evidence>
<proteinExistence type="predicted"/>
<keyword evidence="3" id="KW-1185">Reference proteome</keyword>
<protein>
    <recommendedName>
        <fullName evidence="4">Porin domain-containing protein</fullName>
    </recommendedName>
</protein>
<feature type="chain" id="PRO_5012950470" description="Porin domain-containing protein" evidence="1">
    <location>
        <begin position="24"/>
        <end position="472"/>
    </location>
</feature>
<name>A0A1L4D1F7_9BACT</name>
<evidence type="ECO:0000313" key="3">
    <source>
        <dbReference type="Proteomes" id="UP000184731"/>
    </source>
</evidence>
<reference evidence="2 3" key="1">
    <citation type="submission" date="2016-10" db="EMBL/GenBank/DDBJ databases">
        <title>Silvanigrella aquatica sp. nov., isolated from a freshwater lake located in the Black Forest, Germany, description of Silvanigrellaceae fam. nov., Silvanigrellales ord. nov., reclassification of the order Bdellovibrionales in the class Oligoflexia, reclassification of the families Bacteriovoracaceae and Halobacteriovoraceae in the new order Bacteriovoracales ord. nov., and reclassification of the family Pseudobacteriovoracaceae in the order Oligoflexiales.</title>
        <authorList>
            <person name="Hahn M.W."/>
            <person name="Schmidt J."/>
            <person name="Koll U."/>
            <person name="Rohde M."/>
            <person name="Verbag S."/>
            <person name="Pitt A."/>
            <person name="Nakai R."/>
            <person name="Naganuma T."/>
            <person name="Lang E."/>
        </authorList>
    </citation>
    <scope>NUCLEOTIDE SEQUENCE [LARGE SCALE GENOMIC DNA]</scope>
    <source>
        <strain evidence="2 3">MWH-Nonnen-W8red</strain>
    </source>
</reference>
<dbReference type="Proteomes" id="UP000184731">
    <property type="component" value="Chromosome"/>
</dbReference>
<evidence type="ECO:0000256" key="1">
    <source>
        <dbReference type="SAM" id="SignalP"/>
    </source>
</evidence>
<accession>A0A1L4D1F7</accession>
<keyword evidence="1" id="KW-0732">Signal</keyword>
<dbReference type="OrthoDB" id="5289852at2"/>
<organism evidence="2 3">
    <name type="scientific">Silvanigrella aquatica</name>
    <dbReference type="NCBI Taxonomy" id="1915309"/>
    <lineage>
        <taxon>Bacteria</taxon>
        <taxon>Pseudomonadati</taxon>
        <taxon>Bdellovibrionota</taxon>
        <taxon>Oligoflexia</taxon>
        <taxon>Silvanigrellales</taxon>
        <taxon>Silvanigrellaceae</taxon>
        <taxon>Silvanigrella</taxon>
    </lineage>
</organism>
<dbReference type="KEGG" id="saqi:AXG55_08940"/>
<dbReference type="EMBL" id="CP017834">
    <property type="protein sequence ID" value="APJ04026.1"/>
    <property type="molecule type" value="Genomic_DNA"/>
</dbReference>
<feature type="signal peptide" evidence="1">
    <location>
        <begin position="1"/>
        <end position="23"/>
    </location>
</feature>
<sequence>MKKFVFRSLTVSVLSLAGSAAFAQTNTNNVDAKEQKVAIDSSATSGGTLFSQDQIDALKKEMEKKDVTENKITVGGLIQLNANTSDSQRSSSPDFAAQKIRLGVNVSGGIASGQIELQFVGNQQSTQTTSNSITSGDQGNGQVTIRRAQLNLDVLTLKGGQNTYTTTLSLGGIRMGGADGTAPDTAWTTNGFGRQDGAYLKETLEFGKAAKIELGAGAFNNINTFTVPTYLQSANNNSGFTGWKSSSSAIQANWGNTSFSQSVGFAGHLTANVNIDDDQSVTVKALYGTQGNAPSAQKSDGTLDSARDVSHTEASLVYNHGGIFGSKGVDSGNGIAVWYENDVAGRKKSAASNNSGDFNYTTGTDDSQNTTLIGVSVAADSANYLTGMLQKGDRLTYALAYATFNAQFGSATTSPNYTASQISAAIGYAVNTFEIQFNYDIDSSDTNIFADSKGVVNKKDAQKSYFTALYAF</sequence>